<evidence type="ECO:0000313" key="3">
    <source>
        <dbReference type="EMBL" id="TQM94050.1"/>
    </source>
</evidence>
<name>A0A543KG55_9RHOB</name>
<comment type="caution">
    <text evidence="3">The sequence shown here is derived from an EMBL/GenBank/DDBJ whole genome shotgun (WGS) entry which is preliminary data.</text>
</comment>
<dbReference type="PANTHER" id="PTHR28152">
    <property type="entry name" value="HYDROXYACYL-THIOESTER DEHYDRATASE TYPE 2, MITOCHONDRIAL"/>
    <property type="match status" value="1"/>
</dbReference>
<gene>
    <name evidence="3" type="ORF">BD293_2705</name>
</gene>
<sequence length="294" mass="31971">MSKSQGPMQGEAATPEQAQDWVGRVDSRTGAVSPEFAGMVMGALGHPAAPQPPIHTGAPLPVLWHWVAFPEFVPISEIATDGHPKLGGFLPPLPFGRRMWAGGKLSFKGRFAVGEAITKRSEILSVDFKTGHTGDMAFVRVGHDLRGEGGAQIREEQDIVYLPIPDQFRAPRAIAAPESPVFSEAVEVGPVRLFRYSAATYNAHRIHYDRDYATGAERYPGLVVHGPMQATLLMEAAMRHTGATPTRFSFRGVHPMFDGHLHLQAEADGPTALRLCTVAPEGHQGLQARFEWEG</sequence>
<evidence type="ECO:0000256" key="1">
    <source>
        <dbReference type="SAM" id="MobiDB-lite"/>
    </source>
</evidence>
<dbReference type="Pfam" id="PF13452">
    <property type="entry name" value="FAS1_DH_region"/>
    <property type="match status" value="1"/>
</dbReference>
<dbReference type="Gene3D" id="3.10.129.10">
    <property type="entry name" value="Hotdog Thioesterase"/>
    <property type="match status" value="1"/>
</dbReference>
<feature type="domain" description="FAS1-like dehydratase" evidence="2">
    <location>
        <begin position="65"/>
        <end position="154"/>
    </location>
</feature>
<feature type="region of interest" description="Disordered" evidence="1">
    <location>
        <begin position="1"/>
        <end position="23"/>
    </location>
</feature>
<accession>A0A543KG55</accession>
<protein>
    <submittedName>
        <fullName evidence="3">3-methylfumaryl-CoA hydratase</fullName>
    </submittedName>
</protein>
<dbReference type="RefSeq" id="WP_246086298.1">
    <property type="nucleotide sequence ID" value="NZ_VFPT01000001.1"/>
</dbReference>
<dbReference type="PANTHER" id="PTHR28152:SF1">
    <property type="entry name" value="HYDROXYACYL-THIOESTER DEHYDRATASE TYPE 2, MITOCHONDRIAL"/>
    <property type="match status" value="1"/>
</dbReference>
<dbReference type="InterPro" id="IPR029069">
    <property type="entry name" value="HotDog_dom_sf"/>
</dbReference>
<dbReference type="AlphaFoldDB" id="A0A543KG55"/>
<organism evidence="3 4">
    <name type="scientific">Roseinatronobacter monicus</name>
    <dbReference type="NCBI Taxonomy" id="393481"/>
    <lineage>
        <taxon>Bacteria</taxon>
        <taxon>Pseudomonadati</taxon>
        <taxon>Pseudomonadota</taxon>
        <taxon>Alphaproteobacteria</taxon>
        <taxon>Rhodobacterales</taxon>
        <taxon>Paracoccaceae</taxon>
        <taxon>Roseinatronobacter</taxon>
    </lineage>
</organism>
<proteinExistence type="predicted"/>
<dbReference type="EMBL" id="VFPT01000001">
    <property type="protein sequence ID" value="TQM94050.1"/>
    <property type="molecule type" value="Genomic_DNA"/>
</dbReference>
<keyword evidence="4" id="KW-1185">Reference proteome</keyword>
<dbReference type="SUPFAM" id="SSF54637">
    <property type="entry name" value="Thioesterase/thiol ester dehydrase-isomerase"/>
    <property type="match status" value="1"/>
</dbReference>
<evidence type="ECO:0000259" key="2">
    <source>
        <dbReference type="Pfam" id="PF13452"/>
    </source>
</evidence>
<dbReference type="GO" id="GO:0019171">
    <property type="term" value="F:(3R)-hydroxyacyl-[acyl-carrier-protein] dehydratase activity"/>
    <property type="evidence" value="ECO:0007669"/>
    <property type="project" value="TreeGrafter"/>
</dbReference>
<dbReference type="InterPro" id="IPR052741">
    <property type="entry name" value="Mitochondrial_HTD2"/>
</dbReference>
<reference evidence="3 4" key="1">
    <citation type="submission" date="2019-06" db="EMBL/GenBank/DDBJ databases">
        <title>Genomic Encyclopedia of Archaeal and Bacterial Type Strains, Phase II (KMG-II): from individual species to whole genera.</title>
        <authorList>
            <person name="Goeker M."/>
        </authorList>
    </citation>
    <scope>NUCLEOTIDE SEQUENCE [LARGE SCALE GENOMIC DNA]</scope>
    <source>
        <strain evidence="3 4">DSM 18423</strain>
    </source>
</reference>
<evidence type="ECO:0000313" key="4">
    <source>
        <dbReference type="Proteomes" id="UP000320582"/>
    </source>
</evidence>
<dbReference type="Proteomes" id="UP000320582">
    <property type="component" value="Unassembled WGS sequence"/>
</dbReference>
<dbReference type="InterPro" id="IPR039569">
    <property type="entry name" value="FAS1-like_DH_region"/>
</dbReference>